<evidence type="ECO:0000313" key="14">
    <source>
        <dbReference type="EMBL" id="THE10210.1"/>
    </source>
</evidence>
<comment type="caution">
    <text evidence="14">The sequence shown here is derived from an EMBL/GenBank/DDBJ whole genome shotgun (WGS) entry which is preliminary data.</text>
</comment>
<gene>
    <name evidence="14" type="ORF">E1I69_19725</name>
</gene>
<evidence type="ECO:0000259" key="12">
    <source>
        <dbReference type="Pfam" id="PF05547"/>
    </source>
</evidence>
<evidence type="ECO:0000256" key="1">
    <source>
        <dbReference type="ARBA" id="ARBA00001947"/>
    </source>
</evidence>
<dbReference type="OrthoDB" id="275270at2"/>
<proteinExistence type="predicted"/>
<feature type="compositionally biased region" description="Low complexity" evidence="10">
    <location>
        <begin position="114"/>
        <end position="126"/>
    </location>
</feature>
<dbReference type="InterPro" id="IPR012300">
    <property type="entry name" value="Pept_M6_InhA"/>
</dbReference>
<reference evidence="14 15" key="1">
    <citation type="journal article" date="2019" name="Indoor Air">
        <title>Impacts of indoor surface finishes on bacterial viability.</title>
        <authorList>
            <person name="Hu J."/>
            <person name="Maamar S.B."/>
            <person name="Glawe A.J."/>
            <person name="Gottel N."/>
            <person name="Gilbert J.A."/>
            <person name="Hartmann E.M."/>
        </authorList>
    </citation>
    <scope>NUCLEOTIDE SEQUENCE [LARGE SCALE GENOMIC DNA]</scope>
    <source>
        <strain evidence="14 15">AF060A6</strain>
    </source>
</reference>
<keyword evidence="7" id="KW-0378">Hydrolase</keyword>
<evidence type="ECO:0000256" key="7">
    <source>
        <dbReference type="ARBA" id="ARBA00022801"/>
    </source>
</evidence>
<dbReference type="Pfam" id="PF20774">
    <property type="entry name" value="InhA-like_VEG"/>
    <property type="match status" value="1"/>
</dbReference>
<evidence type="ECO:0000256" key="8">
    <source>
        <dbReference type="ARBA" id="ARBA00022833"/>
    </source>
</evidence>
<keyword evidence="15" id="KW-1185">Reference proteome</keyword>
<dbReference type="AlphaFoldDB" id="A0A4S3PL57"/>
<feature type="region of interest" description="Disordered" evidence="10">
    <location>
        <begin position="92"/>
        <end position="129"/>
    </location>
</feature>
<comment type="subcellular location">
    <subcellularLocation>
        <location evidence="2">Secreted</location>
    </subcellularLocation>
</comment>
<dbReference type="GO" id="GO:0046872">
    <property type="term" value="F:metal ion binding"/>
    <property type="evidence" value="ECO:0007669"/>
    <property type="project" value="UniProtKB-KW"/>
</dbReference>
<evidence type="ECO:0000256" key="2">
    <source>
        <dbReference type="ARBA" id="ARBA00004613"/>
    </source>
</evidence>
<dbReference type="Pfam" id="PF20773">
    <property type="entry name" value="InhA-like_MAM"/>
    <property type="match status" value="1"/>
</dbReference>
<evidence type="ECO:0000256" key="6">
    <source>
        <dbReference type="ARBA" id="ARBA00022729"/>
    </source>
</evidence>
<evidence type="ECO:0000256" key="10">
    <source>
        <dbReference type="SAM" id="MobiDB-lite"/>
    </source>
</evidence>
<dbReference type="PANTHER" id="PTHR13062">
    <property type="entry name" value="COLLAGENASE"/>
    <property type="match status" value="1"/>
</dbReference>
<feature type="domain" description="Immune inhibitor A-like metallopeptidase VEG" evidence="13">
    <location>
        <begin position="634"/>
        <end position="787"/>
    </location>
</feature>
<sequence length="791" mass="86475">MKKRRFLTTALALSLSVGLVAGPTMTPEANASDVSSKLASHGSPIDLGIANDEKLIEMLKKNGKIAKNASPAEAEKVLKTYLQAKAATSGKTKDKLPKGLDANLKFPNKENDNGLKNGNGNKLGQAKKNKIDSVEKENYDGEVREDKVLVLAIDFPDYEKSSITKDETEMWYEDYTHDHFQDMIFGANGYEGPNGENLISMKQYYEQQSGGSYTVDGTVAGWYTADHPAAYYGGNDPAPDGSDIRPRTLVYEALTKAGQDPNVDLSEYDVWDRDDYDNDGVYNEPDGIIDHLMVIHAGVGEEAGGGSLGADAIWSHRWNLGNLVAVPGGTSNSDRFGGLLGAYDYTIEPEDGAAGVFIHEFGHDLGLPDEYDTVYSGEGEAVAYWSVMASGSWSGDIPGTEPPGMSAYAKEKLQAWHGGNWLSGTTINADDITQQGTELLLDEAVTKGTNHDAVRVDLPDKVNVLNTPAEGNFEYFGGKGDEVDHKMVATIDLTGKTSATLDFDAWYNIEQDWDYAMVQVSTDGGETWTSLLSERTSTTLDPDGYPAIKENLPGYTGSSNGWVHETIDLSDYAGQEIQLQFRSMTDWATNLDGFFADNVKVTADGNEVFSDGAEGEPKFSLDGFVKHDGKYTSPHYYLLEWRSHNGVDVGLKNIRRGASLMSYDPGLVVWYVDESYDNNWTGVHPGDGFLGVVDADQHAVSWSDKNIGSTRYQLHDAAFSLDKTEKMFLDYPGQFTMKDNFTQRTPLFDDSADYSNPGLVDAGRNIPEYGLKFRVVGQSADGTVGKVLIFK</sequence>
<evidence type="ECO:0000256" key="4">
    <source>
        <dbReference type="ARBA" id="ARBA00022670"/>
    </source>
</evidence>
<dbReference type="InterPro" id="IPR008757">
    <property type="entry name" value="Peptidase_M6-like_domain"/>
</dbReference>
<dbReference type="Pfam" id="PF05547">
    <property type="entry name" value="Peptidase_M6"/>
    <property type="match status" value="1"/>
</dbReference>
<dbReference type="EMBL" id="SLUB01000052">
    <property type="protein sequence ID" value="THE10210.1"/>
    <property type="molecule type" value="Genomic_DNA"/>
</dbReference>
<dbReference type="InterPro" id="IPR048665">
    <property type="entry name" value="InhA-like_VEG"/>
</dbReference>
<dbReference type="GO" id="GO:0008237">
    <property type="term" value="F:metallopeptidase activity"/>
    <property type="evidence" value="ECO:0007669"/>
    <property type="project" value="UniProtKB-KW"/>
</dbReference>
<keyword evidence="9 14" id="KW-0482">Metalloprotease</keyword>
<keyword evidence="6 11" id="KW-0732">Signal</keyword>
<dbReference type="Proteomes" id="UP000306477">
    <property type="component" value="Unassembled WGS sequence"/>
</dbReference>
<feature type="domain" description="Peptidase M6-like" evidence="12">
    <location>
        <begin position="137"/>
        <end position="422"/>
    </location>
</feature>
<comment type="cofactor">
    <cofactor evidence="1">
        <name>Zn(2+)</name>
        <dbReference type="ChEBI" id="CHEBI:29105"/>
    </cofactor>
</comment>
<protein>
    <submittedName>
        <fullName evidence="14">M6 family metalloprotease domain-containing protein</fullName>
    </submittedName>
</protein>
<dbReference type="GO" id="GO:0005576">
    <property type="term" value="C:extracellular region"/>
    <property type="evidence" value="ECO:0007669"/>
    <property type="project" value="UniProtKB-SubCell"/>
</dbReference>
<dbReference type="NCBIfam" id="TIGR03296">
    <property type="entry name" value="M6dom_TIGR03296"/>
    <property type="match status" value="1"/>
</dbReference>
<feature type="signal peptide" evidence="11">
    <location>
        <begin position="1"/>
        <end position="21"/>
    </location>
</feature>
<dbReference type="SUPFAM" id="SSF55486">
    <property type="entry name" value="Metalloproteases ('zincins'), catalytic domain"/>
    <property type="match status" value="1"/>
</dbReference>
<dbReference type="RefSeq" id="WP_136381285.1">
    <property type="nucleotide sequence ID" value="NZ_SLUB01000052.1"/>
</dbReference>
<keyword evidence="4 14" id="KW-0645">Protease</keyword>
<dbReference type="InterPro" id="IPR024079">
    <property type="entry name" value="MetalloPept_cat_dom_sf"/>
</dbReference>
<dbReference type="PANTHER" id="PTHR13062:SF12">
    <property type="entry name" value="ALPHA-2-MACROGLOBULIN DOMAIN-CONTAINING PROTEIN"/>
    <property type="match status" value="1"/>
</dbReference>
<accession>A0A4S3PL57</accession>
<evidence type="ECO:0000256" key="11">
    <source>
        <dbReference type="SAM" id="SignalP"/>
    </source>
</evidence>
<dbReference type="Gene3D" id="2.60.120.260">
    <property type="entry name" value="Galactose-binding domain-like"/>
    <property type="match status" value="1"/>
</dbReference>
<dbReference type="PIRSF" id="PIRSF007519">
    <property type="entry name" value="Protease_InhA"/>
    <property type="match status" value="1"/>
</dbReference>
<dbReference type="STRING" id="1033734.GCA_000285535_04319"/>
<organism evidence="14 15">
    <name type="scientific">Bacillus timonensis</name>
    <dbReference type="NCBI Taxonomy" id="1033734"/>
    <lineage>
        <taxon>Bacteria</taxon>
        <taxon>Bacillati</taxon>
        <taxon>Bacillota</taxon>
        <taxon>Bacilli</taxon>
        <taxon>Bacillales</taxon>
        <taxon>Bacillaceae</taxon>
        <taxon>Bacillus</taxon>
    </lineage>
</organism>
<keyword evidence="8" id="KW-0862">Zinc</keyword>
<evidence type="ECO:0000256" key="5">
    <source>
        <dbReference type="ARBA" id="ARBA00022723"/>
    </source>
</evidence>
<evidence type="ECO:0000259" key="13">
    <source>
        <dbReference type="Pfam" id="PF20774"/>
    </source>
</evidence>
<keyword evidence="3" id="KW-0964">Secreted</keyword>
<evidence type="ECO:0000256" key="3">
    <source>
        <dbReference type="ARBA" id="ARBA00022525"/>
    </source>
</evidence>
<evidence type="ECO:0000313" key="15">
    <source>
        <dbReference type="Proteomes" id="UP000306477"/>
    </source>
</evidence>
<evidence type="ECO:0000256" key="9">
    <source>
        <dbReference type="ARBA" id="ARBA00023049"/>
    </source>
</evidence>
<feature type="chain" id="PRO_5039714600" evidence="11">
    <location>
        <begin position="22"/>
        <end position="791"/>
    </location>
</feature>
<dbReference type="GO" id="GO:0006508">
    <property type="term" value="P:proteolysis"/>
    <property type="evidence" value="ECO:0007669"/>
    <property type="project" value="UniProtKB-KW"/>
</dbReference>
<dbReference type="Gene3D" id="3.40.390.10">
    <property type="entry name" value="Collagenase (Catalytic Domain)"/>
    <property type="match status" value="1"/>
</dbReference>
<name>A0A4S3PL57_9BACI</name>
<keyword evidence="5" id="KW-0479">Metal-binding</keyword>